<reference evidence="1" key="1">
    <citation type="submission" date="2019-10" db="EMBL/GenBank/DDBJ databases">
        <title>Conservation and host-specific expression of non-tandemly repeated heterogenous ribosome RNA gene in arbuscular mycorrhizal fungi.</title>
        <authorList>
            <person name="Maeda T."/>
            <person name="Kobayashi Y."/>
            <person name="Nakagawa T."/>
            <person name="Ezawa T."/>
            <person name="Yamaguchi K."/>
            <person name="Bino T."/>
            <person name="Nishimoto Y."/>
            <person name="Shigenobu S."/>
            <person name="Kawaguchi M."/>
        </authorList>
    </citation>
    <scope>NUCLEOTIDE SEQUENCE</scope>
    <source>
        <strain evidence="1">HR1</strain>
    </source>
</reference>
<dbReference type="EMBL" id="BLAL01000255">
    <property type="protein sequence ID" value="GES97102.1"/>
    <property type="molecule type" value="Genomic_DNA"/>
</dbReference>
<proteinExistence type="predicted"/>
<accession>A0A8H3QZD3</accession>
<dbReference type="AlphaFoldDB" id="A0A8H3QZD3"/>
<evidence type="ECO:0000313" key="1">
    <source>
        <dbReference type="EMBL" id="GES97102.1"/>
    </source>
</evidence>
<name>A0A8H3QZD3_9GLOM</name>
<protein>
    <submittedName>
        <fullName evidence="1">Transposase domain-containing protein</fullName>
    </submittedName>
</protein>
<evidence type="ECO:0000313" key="2">
    <source>
        <dbReference type="Proteomes" id="UP000615446"/>
    </source>
</evidence>
<dbReference type="OrthoDB" id="3257409at2759"/>
<dbReference type="Proteomes" id="UP000615446">
    <property type="component" value="Unassembled WGS sequence"/>
</dbReference>
<organism evidence="1 2">
    <name type="scientific">Rhizophagus clarus</name>
    <dbReference type="NCBI Taxonomy" id="94130"/>
    <lineage>
        <taxon>Eukaryota</taxon>
        <taxon>Fungi</taxon>
        <taxon>Fungi incertae sedis</taxon>
        <taxon>Mucoromycota</taxon>
        <taxon>Glomeromycotina</taxon>
        <taxon>Glomeromycetes</taxon>
        <taxon>Glomerales</taxon>
        <taxon>Glomeraceae</taxon>
        <taxon>Rhizophagus</taxon>
    </lineage>
</organism>
<comment type="caution">
    <text evidence="1">The sequence shown here is derived from an EMBL/GenBank/DDBJ whole genome shotgun (WGS) entry which is preliminary data.</text>
</comment>
<gene>
    <name evidence="1" type="ORF">RCL2_002369000</name>
</gene>
<sequence>MMERMTDDEELIVSESENNSLNLEGSLKDRTLLENINLTTVEHNITNEVAKGLRLLEIKVRHNISNTAFKEIVTATVHQLMLCFTGDYENLNECIYCKAKRYQVEGQSRAQVAYFSIQDRLVIQYQDSARTKQLRYHSEYISRNIDGTIGDVFDGAQYKNCYKRLFSR</sequence>